<evidence type="ECO:0000256" key="5">
    <source>
        <dbReference type="ARBA" id="ARBA00022989"/>
    </source>
</evidence>
<evidence type="ECO:0000313" key="8">
    <source>
        <dbReference type="Proteomes" id="UP001309299"/>
    </source>
</evidence>
<evidence type="ECO:0000256" key="6">
    <source>
        <dbReference type="ARBA" id="ARBA00023136"/>
    </source>
</evidence>
<name>A0AB35XL20_9ACTN</name>
<accession>A0AB35XL20</accession>
<sequence length="99" mass="10633">MLPNAKGVLAALLMLSFLGSWNDFVWPIYVLFSDASLTLPVGLTRLQRSCTIDYPVVMAGATMSVASRPRIGLYAGGGEDPAVEAHFSDLIFVNASWPS</sequence>
<dbReference type="Gene3D" id="1.10.3720.10">
    <property type="entry name" value="MetI-like"/>
    <property type="match status" value="1"/>
</dbReference>
<dbReference type="PANTHER" id="PTHR43744">
    <property type="entry name" value="ABC TRANSPORTER PERMEASE PROTEIN MG189-RELATED-RELATED"/>
    <property type="match status" value="1"/>
</dbReference>
<protein>
    <submittedName>
        <fullName evidence="7">Uncharacterized protein</fullName>
    </submittedName>
</protein>
<keyword evidence="4" id="KW-0812">Transmembrane</keyword>
<evidence type="ECO:0000256" key="4">
    <source>
        <dbReference type="ARBA" id="ARBA00022692"/>
    </source>
</evidence>
<keyword evidence="6" id="KW-0472">Membrane</keyword>
<evidence type="ECO:0000256" key="1">
    <source>
        <dbReference type="ARBA" id="ARBA00004651"/>
    </source>
</evidence>
<dbReference type="EMBL" id="JBAKUA010000008">
    <property type="protein sequence ID" value="MEH1546717.1"/>
    <property type="molecule type" value="Genomic_DNA"/>
</dbReference>
<dbReference type="PANTHER" id="PTHR43744:SF12">
    <property type="entry name" value="ABC TRANSPORTER PERMEASE PROTEIN MG189-RELATED"/>
    <property type="match status" value="1"/>
</dbReference>
<proteinExistence type="predicted"/>
<dbReference type="InterPro" id="IPR035906">
    <property type="entry name" value="MetI-like_sf"/>
</dbReference>
<dbReference type="AlphaFoldDB" id="A0AB35XL20"/>
<reference evidence="7" key="1">
    <citation type="submission" date="2024-02" db="EMBL/GenBank/DDBJ databases">
        <title>Bacterial skin colonization with Propionibacterium avidum as a risk factor for Periprosthetic Joint Infections - a single-center prospective study.</title>
        <authorList>
            <person name="Achermann Y."/>
        </authorList>
    </citation>
    <scope>NUCLEOTIDE SEQUENCE</scope>
    <source>
        <strain evidence="7">PAVI-2017310195</strain>
    </source>
</reference>
<organism evidence="7 8">
    <name type="scientific">Cutibacterium avidum</name>
    <dbReference type="NCBI Taxonomy" id="33010"/>
    <lineage>
        <taxon>Bacteria</taxon>
        <taxon>Bacillati</taxon>
        <taxon>Actinomycetota</taxon>
        <taxon>Actinomycetes</taxon>
        <taxon>Propionibacteriales</taxon>
        <taxon>Propionibacteriaceae</taxon>
        <taxon>Cutibacterium</taxon>
    </lineage>
</organism>
<dbReference type="GO" id="GO:0005886">
    <property type="term" value="C:plasma membrane"/>
    <property type="evidence" value="ECO:0007669"/>
    <property type="project" value="UniProtKB-SubCell"/>
</dbReference>
<keyword evidence="3" id="KW-1003">Cell membrane</keyword>
<dbReference type="SUPFAM" id="SSF161098">
    <property type="entry name" value="MetI-like"/>
    <property type="match status" value="1"/>
</dbReference>
<dbReference type="Proteomes" id="UP001309299">
    <property type="component" value="Unassembled WGS sequence"/>
</dbReference>
<keyword evidence="5" id="KW-1133">Transmembrane helix</keyword>
<evidence type="ECO:0000256" key="2">
    <source>
        <dbReference type="ARBA" id="ARBA00022448"/>
    </source>
</evidence>
<keyword evidence="2" id="KW-0813">Transport</keyword>
<gene>
    <name evidence="7" type="ORF">V7F78_06790</name>
</gene>
<evidence type="ECO:0000256" key="3">
    <source>
        <dbReference type="ARBA" id="ARBA00022475"/>
    </source>
</evidence>
<evidence type="ECO:0000313" key="7">
    <source>
        <dbReference type="EMBL" id="MEH1546717.1"/>
    </source>
</evidence>
<comment type="subcellular location">
    <subcellularLocation>
        <location evidence="1">Cell membrane</location>
        <topology evidence="1">Multi-pass membrane protein</topology>
    </subcellularLocation>
</comment>
<comment type="caution">
    <text evidence="7">The sequence shown here is derived from an EMBL/GenBank/DDBJ whole genome shotgun (WGS) entry which is preliminary data.</text>
</comment>
<dbReference type="RefSeq" id="WP_016666543.1">
    <property type="nucleotide sequence ID" value="NZ_AP024309.1"/>
</dbReference>